<dbReference type="InterPro" id="IPR000873">
    <property type="entry name" value="AMP-dep_synth/lig_dom"/>
</dbReference>
<dbReference type="SUPFAM" id="SSF56801">
    <property type="entry name" value="Acetyl-CoA synthetase-like"/>
    <property type="match status" value="1"/>
</dbReference>
<dbReference type="Gene3D" id="3.30.300.30">
    <property type="match status" value="1"/>
</dbReference>
<dbReference type="PANTHER" id="PTHR43767">
    <property type="entry name" value="LONG-CHAIN-FATTY-ACID--COA LIGASE"/>
    <property type="match status" value="1"/>
</dbReference>
<dbReference type="CDD" id="cd17631">
    <property type="entry name" value="FACL_FadD13-like"/>
    <property type="match status" value="1"/>
</dbReference>
<dbReference type="InterPro" id="IPR045851">
    <property type="entry name" value="AMP-bd_C_sf"/>
</dbReference>
<evidence type="ECO:0000313" key="6">
    <source>
        <dbReference type="Proteomes" id="UP000295805"/>
    </source>
</evidence>
<proteinExistence type="inferred from homology"/>
<comment type="similarity">
    <text evidence="1">Belongs to the ATP-dependent AMP-binding enzyme family.</text>
</comment>
<reference evidence="5 6" key="1">
    <citation type="submission" date="2019-03" db="EMBL/GenBank/DDBJ databases">
        <title>Root nodule microbial communities of legume samples collected from USA, Mexico and Botswana.</title>
        <authorList>
            <person name="Hirsch A."/>
        </authorList>
    </citation>
    <scope>NUCLEOTIDE SEQUENCE [LARGE SCALE GENOMIC DNA]</scope>
    <source>
        <strain evidence="5 6">55</strain>
    </source>
</reference>
<dbReference type="FunFam" id="3.30.300.30:FF:000008">
    <property type="entry name" value="2,3-dihydroxybenzoate-AMP ligase"/>
    <property type="match status" value="1"/>
</dbReference>
<dbReference type="Pfam" id="PF13193">
    <property type="entry name" value="AMP-binding_C"/>
    <property type="match status" value="1"/>
</dbReference>
<dbReference type="Pfam" id="PF00501">
    <property type="entry name" value="AMP-binding"/>
    <property type="match status" value="1"/>
</dbReference>
<evidence type="ECO:0000259" key="4">
    <source>
        <dbReference type="Pfam" id="PF13193"/>
    </source>
</evidence>
<dbReference type="AlphaFoldDB" id="A0A4R3ZNA1"/>
<dbReference type="RefSeq" id="WP_083961753.1">
    <property type="nucleotide sequence ID" value="NZ_CP143053.1"/>
</dbReference>
<gene>
    <name evidence="5" type="ORF">EDD19_12312</name>
</gene>
<dbReference type="InterPro" id="IPR025110">
    <property type="entry name" value="AMP-bd_C"/>
</dbReference>
<sequence length="536" mass="57966">MMTTVADPTTTDPIAELHAARRNTWNTWVATHAEMKPDAEALRFLGQATTWRQLHERSGRFADALARRGVGRGDRVMLITLNNPEFVEAILGINELGAIAVPVNFRLTPGELAYLVSDCAPKVVITDAVLAPLVGAIRTQGEEPGEHIVIGGESAAEDQTTYADALAEEGARHDPVDVPEDSTALIMYTSGTTGRPKGAMLSYENLTAQSLTCIRVFRLFDEEGRSLCAAPMFHIAALGAIAPSLQLGGVTVVHPLQAFDPAAVLDTLEAERITSVFLVPVQWQAVCAEQRARPRSLVLRNISWGAAPSTDTILRAMAETFPDALNCAVFGQTEMSPITCALDGDDAIRKLGSVGKVIPTLQARVIDPFGEPVGPGEVGEIVYRGPTTMSGYWNKPKETADAFEGGWFHSGDLVRMDEEGFVYVVDRKKDMIISGGENIYCAEVENVIAGHPRIREVAVIGRKDEKWGEVPVAVVALNEQDDAVDISLEELTEWLRDKLAGFKLPKHLVHVDELPRNASGKVVKGALRAEHGTVGV</sequence>
<dbReference type="NCBIfam" id="NF005857">
    <property type="entry name" value="PRK07786.1"/>
    <property type="match status" value="1"/>
</dbReference>
<dbReference type="EMBL" id="SMCX01000023">
    <property type="protein sequence ID" value="TCW21850.1"/>
    <property type="molecule type" value="Genomic_DNA"/>
</dbReference>
<feature type="domain" description="AMP-binding enzyme C-terminal" evidence="4">
    <location>
        <begin position="443"/>
        <end position="521"/>
    </location>
</feature>
<dbReference type="PANTHER" id="PTHR43767:SF1">
    <property type="entry name" value="NONRIBOSOMAL PEPTIDE SYNTHASE PES1 (EUROFUNG)-RELATED"/>
    <property type="match status" value="1"/>
</dbReference>
<evidence type="ECO:0000256" key="1">
    <source>
        <dbReference type="ARBA" id="ARBA00006432"/>
    </source>
</evidence>
<dbReference type="PROSITE" id="PS00455">
    <property type="entry name" value="AMP_BINDING"/>
    <property type="match status" value="1"/>
</dbReference>
<dbReference type="NCBIfam" id="NF004837">
    <property type="entry name" value="PRK06187.1"/>
    <property type="match status" value="1"/>
</dbReference>
<dbReference type="InterPro" id="IPR020845">
    <property type="entry name" value="AMP-binding_CS"/>
</dbReference>
<dbReference type="Proteomes" id="UP000295805">
    <property type="component" value="Unassembled WGS sequence"/>
</dbReference>
<evidence type="ECO:0000313" key="5">
    <source>
        <dbReference type="EMBL" id="TCW21850.1"/>
    </source>
</evidence>
<feature type="domain" description="AMP-dependent synthetase/ligase" evidence="3">
    <location>
        <begin position="31"/>
        <end position="393"/>
    </location>
</feature>
<accession>A0A4R3ZNA1</accession>
<dbReference type="Gene3D" id="3.40.50.12780">
    <property type="entry name" value="N-terminal domain of ligase-like"/>
    <property type="match status" value="1"/>
</dbReference>
<protein>
    <submittedName>
        <fullName evidence="5">Fatty-acyl-CoA synthase</fullName>
    </submittedName>
</protein>
<organism evidence="5 6">
    <name type="scientific">Dietzia cinnamea</name>
    <dbReference type="NCBI Taxonomy" id="321318"/>
    <lineage>
        <taxon>Bacteria</taxon>
        <taxon>Bacillati</taxon>
        <taxon>Actinomycetota</taxon>
        <taxon>Actinomycetes</taxon>
        <taxon>Mycobacteriales</taxon>
        <taxon>Dietziaceae</taxon>
        <taxon>Dietzia</taxon>
    </lineage>
</organism>
<dbReference type="GeneID" id="89532239"/>
<evidence type="ECO:0000259" key="3">
    <source>
        <dbReference type="Pfam" id="PF00501"/>
    </source>
</evidence>
<dbReference type="GO" id="GO:0016878">
    <property type="term" value="F:acid-thiol ligase activity"/>
    <property type="evidence" value="ECO:0007669"/>
    <property type="project" value="UniProtKB-ARBA"/>
</dbReference>
<comment type="caution">
    <text evidence="5">The sequence shown here is derived from an EMBL/GenBank/DDBJ whole genome shotgun (WGS) entry which is preliminary data.</text>
</comment>
<keyword evidence="2" id="KW-0436">Ligase</keyword>
<dbReference type="InterPro" id="IPR042099">
    <property type="entry name" value="ANL_N_sf"/>
</dbReference>
<name>A0A4R3ZNA1_9ACTN</name>
<evidence type="ECO:0000256" key="2">
    <source>
        <dbReference type="ARBA" id="ARBA00022598"/>
    </source>
</evidence>
<dbReference type="InterPro" id="IPR050237">
    <property type="entry name" value="ATP-dep_AMP-bd_enzyme"/>
</dbReference>